<feature type="transmembrane region" description="Helical" evidence="2">
    <location>
        <begin position="44"/>
        <end position="66"/>
    </location>
</feature>
<name>A0A6G3R2A2_9ACTN</name>
<dbReference type="EMBL" id="JAAGMD010000742">
    <property type="protein sequence ID" value="NEA89567.1"/>
    <property type="molecule type" value="Genomic_DNA"/>
</dbReference>
<protein>
    <submittedName>
        <fullName evidence="3">DUF485 domain-containing protein</fullName>
    </submittedName>
</protein>
<accession>A0A6G3R2A2</accession>
<keyword evidence="2" id="KW-0812">Transmembrane</keyword>
<evidence type="ECO:0000313" key="3">
    <source>
        <dbReference type="EMBL" id="NEA89567.1"/>
    </source>
</evidence>
<evidence type="ECO:0000256" key="1">
    <source>
        <dbReference type="SAM" id="MobiDB-lite"/>
    </source>
</evidence>
<dbReference type="AlphaFoldDB" id="A0A6G3R2A2"/>
<feature type="region of interest" description="Disordered" evidence="1">
    <location>
        <begin position="1"/>
        <end position="35"/>
    </location>
</feature>
<gene>
    <name evidence="3" type="ORF">G3I53_26870</name>
</gene>
<organism evidence="3">
    <name type="scientific">Streptomyces sp. SID14436</name>
    <dbReference type="NCBI Taxonomy" id="2706070"/>
    <lineage>
        <taxon>Bacteria</taxon>
        <taxon>Bacillati</taxon>
        <taxon>Actinomycetota</taxon>
        <taxon>Actinomycetes</taxon>
        <taxon>Kitasatosporales</taxon>
        <taxon>Streptomycetaceae</taxon>
        <taxon>Streptomyces</taxon>
    </lineage>
</organism>
<feature type="transmembrane region" description="Helical" evidence="2">
    <location>
        <begin position="72"/>
        <end position="93"/>
    </location>
</feature>
<reference evidence="3" key="1">
    <citation type="submission" date="2020-01" db="EMBL/GenBank/DDBJ databases">
        <title>Insect and environment-associated Actinomycetes.</title>
        <authorList>
            <person name="Currrie C."/>
            <person name="Chevrette M."/>
            <person name="Carlson C."/>
            <person name="Stubbendieck R."/>
            <person name="Wendt-Pienkowski E."/>
        </authorList>
    </citation>
    <scope>NUCLEOTIDE SEQUENCE</scope>
    <source>
        <strain evidence="3">SID14436</strain>
    </source>
</reference>
<evidence type="ECO:0000256" key="2">
    <source>
        <dbReference type="SAM" id="Phobius"/>
    </source>
</evidence>
<dbReference type="RefSeq" id="WP_164338276.1">
    <property type="nucleotide sequence ID" value="NZ_JAAGMD010000742.1"/>
</dbReference>
<sequence length="113" mass="11885">MSFGPQPRYGPPYPDKPAVDAHPGREPEDPGAGETARLGVGLRLGVRTAVVWFVFVLVAALLPSWYGTPVAGPVSLGAVLAVVPLAVGVHALVAHGRQTDGVEQQPDERRWAS</sequence>
<keyword evidence="2" id="KW-1133">Transmembrane helix</keyword>
<feature type="compositionally biased region" description="Basic and acidic residues" evidence="1">
    <location>
        <begin position="17"/>
        <end position="28"/>
    </location>
</feature>
<proteinExistence type="predicted"/>
<keyword evidence="2" id="KW-0472">Membrane</keyword>
<comment type="caution">
    <text evidence="3">The sequence shown here is derived from an EMBL/GenBank/DDBJ whole genome shotgun (WGS) entry which is preliminary data.</text>
</comment>